<evidence type="ECO:0000313" key="3">
    <source>
        <dbReference type="Proteomes" id="UP000289340"/>
    </source>
</evidence>
<evidence type="ECO:0000259" key="1">
    <source>
        <dbReference type="Pfam" id="PF23622"/>
    </source>
</evidence>
<dbReference type="EMBL" id="QZWG01000011">
    <property type="protein sequence ID" value="RZB80522.1"/>
    <property type="molecule type" value="Genomic_DNA"/>
</dbReference>
<sequence>MNARNRFENRDIISTMPDDILGNILSRLTMKEAVRSSVLGTKWRHNWTFFSGVLEFEQSRRNFHLRREHVGILTKCNVFVIEWERFMTHMSKVMKSLKSSSMQGLRICMDLGDPWRAAEWVKYAAEKDVQTLDLDFSYHFSVPIYKMSELTIHNVFPSRGYEMKSLCNLRLSSVDVSGEVIEGFLASCPLLETIRVIKSKHLVRLKVQGEALRLKHLELVDCHIMDLYISAQNLQTLRYLGEFGKFKFQNIPSLVEASFGGIFCSFLQSDIGRVDFYEVLIGADQCSEIGIVHAVSGMPVFDNVKQLEIRIPHRSGASLDHHVYLLSSFPSVRVLKIKFQRNDLREVKEKWKANMEHEYLNLRELEVSGYRRDPSQMELLINIFEKAPNLNRVVVDPLSSMHVDRSPDVRAEYREMRRETTKWLADSLKPHLSPLTQLIVL</sequence>
<dbReference type="Gene3D" id="3.80.10.10">
    <property type="entry name" value="Ribonuclease Inhibitor"/>
    <property type="match status" value="1"/>
</dbReference>
<dbReference type="Pfam" id="PF23622">
    <property type="entry name" value="LRR_At1g61320_AtMIF1"/>
    <property type="match status" value="1"/>
</dbReference>
<feature type="domain" description="At1g61320/AtMIF1 LRR" evidence="1">
    <location>
        <begin position="161"/>
        <end position="401"/>
    </location>
</feature>
<dbReference type="SUPFAM" id="SSF81383">
    <property type="entry name" value="F-box domain"/>
    <property type="match status" value="1"/>
</dbReference>
<dbReference type="InterPro" id="IPR055357">
    <property type="entry name" value="LRR_At1g61320_AtMIF1"/>
</dbReference>
<dbReference type="InterPro" id="IPR053772">
    <property type="entry name" value="At1g61320/At1g61330-like"/>
</dbReference>
<gene>
    <name evidence="2" type="ORF">D0Y65_030286</name>
</gene>
<organism evidence="2 3">
    <name type="scientific">Glycine soja</name>
    <name type="common">Wild soybean</name>
    <dbReference type="NCBI Taxonomy" id="3848"/>
    <lineage>
        <taxon>Eukaryota</taxon>
        <taxon>Viridiplantae</taxon>
        <taxon>Streptophyta</taxon>
        <taxon>Embryophyta</taxon>
        <taxon>Tracheophyta</taxon>
        <taxon>Spermatophyta</taxon>
        <taxon>Magnoliopsida</taxon>
        <taxon>eudicotyledons</taxon>
        <taxon>Gunneridae</taxon>
        <taxon>Pentapetalae</taxon>
        <taxon>rosids</taxon>
        <taxon>fabids</taxon>
        <taxon>Fabales</taxon>
        <taxon>Fabaceae</taxon>
        <taxon>Papilionoideae</taxon>
        <taxon>50 kb inversion clade</taxon>
        <taxon>NPAAA clade</taxon>
        <taxon>indigoferoid/millettioid clade</taxon>
        <taxon>Phaseoleae</taxon>
        <taxon>Glycine</taxon>
        <taxon>Glycine subgen. Soja</taxon>
    </lineage>
</organism>
<dbReference type="Proteomes" id="UP000289340">
    <property type="component" value="Chromosome 11"/>
</dbReference>
<protein>
    <submittedName>
        <fullName evidence="2">F-box/FBD/LRR-repeat protein</fullName>
    </submittedName>
</protein>
<keyword evidence="3" id="KW-1185">Reference proteome</keyword>
<dbReference type="PANTHER" id="PTHR34145:SF68">
    <property type="entry name" value="FBD DOMAIN-CONTAINING PROTEIN"/>
    <property type="match status" value="1"/>
</dbReference>
<dbReference type="PANTHER" id="PTHR34145">
    <property type="entry name" value="OS02G0105600 PROTEIN"/>
    <property type="match status" value="1"/>
</dbReference>
<dbReference type="AlphaFoldDB" id="A0A445I3L8"/>
<name>A0A445I3L8_GLYSO</name>
<dbReference type="InterPro" id="IPR032675">
    <property type="entry name" value="LRR_dom_sf"/>
</dbReference>
<dbReference type="SUPFAM" id="SSF52047">
    <property type="entry name" value="RNI-like"/>
    <property type="match status" value="1"/>
</dbReference>
<dbReference type="InterPro" id="IPR036047">
    <property type="entry name" value="F-box-like_dom_sf"/>
</dbReference>
<proteinExistence type="predicted"/>
<accession>A0A445I3L8</accession>
<comment type="caution">
    <text evidence="2">The sequence shown here is derived from an EMBL/GenBank/DDBJ whole genome shotgun (WGS) entry which is preliminary data.</text>
</comment>
<evidence type="ECO:0000313" key="2">
    <source>
        <dbReference type="EMBL" id="RZB80522.1"/>
    </source>
</evidence>
<reference evidence="2 3" key="1">
    <citation type="submission" date="2018-09" db="EMBL/GenBank/DDBJ databases">
        <title>A high-quality reference genome of wild soybean provides a powerful tool to mine soybean genomes.</title>
        <authorList>
            <person name="Xie M."/>
            <person name="Chung C.Y.L."/>
            <person name="Li M.-W."/>
            <person name="Wong F.-L."/>
            <person name="Chan T.-F."/>
            <person name="Lam H.-M."/>
        </authorList>
    </citation>
    <scope>NUCLEOTIDE SEQUENCE [LARGE SCALE GENOMIC DNA]</scope>
    <source>
        <strain evidence="3">cv. W05</strain>
        <tissue evidence="2">Hypocotyl of etiolated seedlings</tissue>
    </source>
</reference>